<dbReference type="AlphaFoldDB" id="N0BDW9"/>
<dbReference type="InterPro" id="IPR001203">
    <property type="entry name" value="OxRdtase_Ald_Fedxn_C"/>
</dbReference>
<dbReference type="Gene3D" id="3.60.9.10">
    <property type="entry name" value="Aldehyde ferredoxin oxidoreductase, N-terminal domain"/>
    <property type="match status" value="1"/>
</dbReference>
<evidence type="ECO:0000256" key="5">
    <source>
        <dbReference type="ARBA" id="ARBA00023002"/>
    </source>
</evidence>
<evidence type="ECO:0000313" key="11">
    <source>
        <dbReference type="Proteomes" id="UP000013307"/>
    </source>
</evidence>
<sequence length="614" mass="67811">MWYGYVGKILRVDLSRDEVWFEPLPDESVLKSFIGGKGLGLWYLFNCLDENISPFDPANPLIFMTGPLTGLPVPCGNNTTAVSINADTGYTTGASHTHGYFGPNLKKAGFDGIIITGKAESPVYLWIQDKETEIRNASKFWGKDTHETEDLIKKDVGEDKASVAAIGPAGENMCCGAGIWNDKHHSFAHSGMGAIMGSKNLKAIAVYGTQDVQIRDEEKLKEVAKMWRENLWKSDVVNALAKGGLPQSEYKYTKESYLLSAKNFTDVSPPEFAVGMSKFKYKPKACFSCPIACSYEVEITEGPYKGFVATPAGGGENLEGVSSLLGVYDPGATFYLIELADRLGFETSTIGSTIAMLIEAYERGIVSKEDLDGMELKWGDPKLVEELMKKAANKEGFIGYLLSLGPKRAAEAIGAENIAIHVKGTGINLHDWRVTWAILLGQLIGGGYSWPAPGVDAWATEPDIGYDSYQDPFDWRLKPKAVRDTQLKKNWVDSIGICWFADWGVPSALEFEAMVVEAATGFTVSRDEALIIGEKVINLERIVNLRLGLRPEDDIYDVGPRFLEPPPKGPGKDKDVRKHVKWMVREYYRLMGWNEKTGEPLKSTLQRLGLDNLI</sequence>
<dbReference type="InterPro" id="IPR036021">
    <property type="entry name" value="Tungsten_al_ferr_oxy-like_C"/>
</dbReference>
<dbReference type="RefSeq" id="WP_015591420.1">
    <property type="nucleotide sequence ID" value="NC_021169.1"/>
</dbReference>
<dbReference type="InterPro" id="IPR013984">
    <property type="entry name" value="Ald_Fedxn_OxRdtase_dom2"/>
</dbReference>
<dbReference type="PANTHER" id="PTHR30038">
    <property type="entry name" value="ALDEHYDE FERREDOXIN OXIDOREDUCTASE"/>
    <property type="match status" value="1"/>
</dbReference>
<dbReference type="Proteomes" id="UP000013307">
    <property type="component" value="Chromosome"/>
</dbReference>
<dbReference type="KEGG" id="ast:Asulf_01856"/>
<comment type="cofactor">
    <cofactor evidence="1">
        <name>[4Fe-4S] cluster</name>
        <dbReference type="ChEBI" id="CHEBI:49883"/>
    </cofactor>
</comment>
<dbReference type="GO" id="GO:0051539">
    <property type="term" value="F:4 iron, 4 sulfur cluster binding"/>
    <property type="evidence" value="ECO:0007669"/>
    <property type="project" value="UniProtKB-KW"/>
</dbReference>
<dbReference type="SUPFAM" id="SSF48310">
    <property type="entry name" value="Aldehyde ferredoxin oxidoreductase, C-terminal domains"/>
    <property type="match status" value="1"/>
</dbReference>
<evidence type="ECO:0000313" key="10">
    <source>
        <dbReference type="EMBL" id="AGK61824.1"/>
    </source>
</evidence>
<keyword evidence="6" id="KW-0408">Iron</keyword>
<feature type="domain" description="Aldehyde ferredoxin oxidoreductase N-terminal" evidence="9">
    <location>
        <begin position="5"/>
        <end position="210"/>
    </location>
</feature>
<organism evidence="10 11">
    <name type="scientific">Archaeoglobus sulfaticallidus PM70-1</name>
    <dbReference type="NCBI Taxonomy" id="387631"/>
    <lineage>
        <taxon>Archaea</taxon>
        <taxon>Methanobacteriati</taxon>
        <taxon>Methanobacteriota</taxon>
        <taxon>Archaeoglobi</taxon>
        <taxon>Archaeoglobales</taxon>
        <taxon>Archaeoglobaceae</taxon>
        <taxon>Archaeoglobus</taxon>
    </lineage>
</organism>
<evidence type="ECO:0000256" key="3">
    <source>
        <dbReference type="ARBA" id="ARBA00022485"/>
    </source>
</evidence>
<dbReference type="GeneID" id="15393491"/>
<keyword evidence="11" id="KW-1185">Reference proteome</keyword>
<keyword evidence="3" id="KW-0004">4Fe-4S</keyword>
<dbReference type="Gene3D" id="1.10.599.10">
    <property type="entry name" value="Aldehyde Ferredoxin Oxidoreductase Protein, subunit A, domain 3"/>
    <property type="match status" value="1"/>
</dbReference>
<dbReference type="SMART" id="SM00790">
    <property type="entry name" value="AFOR_N"/>
    <property type="match status" value="1"/>
</dbReference>
<keyword evidence="4" id="KW-0479">Metal-binding</keyword>
<evidence type="ECO:0000256" key="4">
    <source>
        <dbReference type="ARBA" id="ARBA00022723"/>
    </source>
</evidence>
<keyword evidence="5" id="KW-0560">Oxidoreductase</keyword>
<dbReference type="Pfam" id="PF01314">
    <property type="entry name" value="AFOR_C"/>
    <property type="match status" value="1"/>
</dbReference>
<evidence type="ECO:0000256" key="1">
    <source>
        <dbReference type="ARBA" id="ARBA00001966"/>
    </source>
</evidence>
<reference evidence="10 11" key="1">
    <citation type="journal article" date="2013" name="Genome Announc.">
        <title>Complete Genome Sequence of the Thermophilic and Facultatively Chemolithoautotrophic Sulfate Reducer Archaeoglobus sulfaticallidus Strain PM70-1T.</title>
        <authorList>
            <person name="Stokke R."/>
            <person name="Hocking W.P."/>
            <person name="Steinsbu B.O."/>
            <person name="Steen I.H."/>
        </authorList>
    </citation>
    <scope>NUCLEOTIDE SEQUENCE [LARGE SCALE GENOMIC DNA]</scope>
    <source>
        <strain evidence="10">PM70-1</strain>
    </source>
</reference>
<dbReference type="InterPro" id="IPR036503">
    <property type="entry name" value="Ald_Fedxn_OxRdtase_N_sf"/>
</dbReference>
<evidence type="ECO:0000256" key="7">
    <source>
        <dbReference type="ARBA" id="ARBA00023014"/>
    </source>
</evidence>
<comment type="similarity">
    <text evidence="2">Belongs to the AOR/FOR family.</text>
</comment>
<dbReference type="EMBL" id="CP005290">
    <property type="protein sequence ID" value="AGK61824.1"/>
    <property type="molecule type" value="Genomic_DNA"/>
</dbReference>
<evidence type="ECO:0000259" key="9">
    <source>
        <dbReference type="SMART" id="SM00790"/>
    </source>
</evidence>
<dbReference type="Gene3D" id="1.10.569.10">
    <property type="entry name" value="Aldehyde Ferredoxin Oxidoreductase Protein, subunit A, domain 2"/>
    <property type="match status" value="1"/>
</dbReference>
<proteinExistence type="inferred from homology"/>
<dbReference type="InterPro" id="IPR013985">
    <property type="entry name" value="Ald_Fedxn_OxRdtase_dom3"/>
</dbReference>
<evidence type="ECO:0000256" key="2">
    <source>
        <dbReference type="ARBA" id="ARBA00011032"/>
    </source>
</evidence>
<name>N0BDW9_9EURY</name>
<accession>N0BDW9</accession>
<dbReference type="Pfam" id="PF02730">
    <property type="entry name" value="AFOR_N"/>
    <property type="match status" value="1"/>
</dbReference>
<comment type="cofactor">
    <cofactor evidence="8">
        <name>tungstopterin</name>
        <dbReference type="ChEBI" id="CHEBI:30402"/>
    </cofactor>
</comment>
<dbReference type="SUPFAM" id="SSF56228">
    <property type="entry name" value="Aldehyde ferredoxin oxidoreductase, N-terminal domain"/>
    <property type="match status" value="1"/>
</dbReference>
<dbReference type="HOGENOM" id="CLU_020364_1_0_2"/>
<dbReference type="PANTHER" id="PTHR30038:SF7">
    <property type="entry name" value="TUNGSTEN-CONTAINING GLYCERALDEHYDE-3-PHOSPHATE:FERREDOXIN OXIDOREDUCTASE"/>
    <property type="match status" value="1"/>
</dbReference>
<dbReference type="OrthoDB" id="30771at2157"/>
<dbReference type="InterPro" id="IPR013983">
    <property type="entry name" value="Ald_Fedxn_OxRdtase_N"/>
</dbReference>
<dbReference type="GO" id="GO:0016625">
    <property type="term" value="F:oxidoreductase activity, acting on the aldehyde or oxo group of donors, iron-sulfur protein as acceptor"/>
    <property type="evidence" value="ECO:0007669"/>
    <property type="project" value="InterPro"/>
</dbReference>
<evidence type="ECO:0000256" key="8">
    <source>
        <dbReference type="ARBA" id="ARBA00049934"/>
    </source>
</evidence>
<dbReference type="GO" id="GO:0046872">
    <property type="term" value="F:metal ion binding"/>
    <property type="evidence" value="ECO:0007669"/>
    <property type="project" value="UniProtKB-KW"/>
</dbReference>
<dbReference type="STRING" id="387631.Asulf_01856"/>
<dbReference type="InterPro" id="IPR051919">
    <property type="entry name" value="W-dependent_AOR"/>
</dbReference>
<keyword evidence="7" id="KW-0411">Iron-sulfur</keyword>
<gene>
    <name evidence="10" type="ORF">Asulf_01856</name>
</gene>
<evidence type="ECO:0000256" key="6">
    <source>
        <dbReference type="ARBA" id="ARBA00023004"/>
    </source>
</evidence>
<dbReference type="GO" id="GO:0009055">
    <property type="term" value="F:electron transfer activity"/>
    <property type="evidence" value="ECO:0007669"/>
    <property type="project" value="InterPro"/>
</dbReference>
<protein>
    <submittedName>
        <fullName evidence="10">Aldehyde:ferredoxin oxidoreductase</fullName>
    </submittedName>
</protein>
<dbReference type="eggNOG" id="arCOG00706">
    <property type="taxonomic scope" value="Archaea"/>
</dbReference>